<keyword evidence="1" id="KW-1133">Transmembrane helix</keyword>
<keyword evidence="2" id="KW-0560">Oxidoreductase</keyword>
<reference evidence="2" key="1">
    <citation type="journal article" date="2021" name="PeerJ">
        <title>Extensive microbial diversity within the chicken gut microbiome revealed by metagenomics and culture.</title>
        <authorList>
            <person name="Gilroy R."/>
            <person name="Ravi A."/>
            <person name="Getino M."/>
            <person name="Pursley I."/>
            <person name="Horton D.L."/>
            <person name="Alikhan N.F."/>
            <person name="Baker D."/>
            <person name="Gharbi K."/>
            <person name="Hall N."/>
            <person name="Watson M."/>
            <person name="Adriaenssens E.M."/>
            <person name="Foster-Nyarko E."/>
            <person name="Jarju S."/>
            <person name="Secka A."/>
            <person name="Antonio M."/>
            <person name="Oren A."/>
            <person name="Chaudhuri R.R."/>
            <person name="La Ragione R."/>
            <person name="Hildebrand F."/>
            <person name="Pallen M.J."/>
        </authorList>
    </citation>
    <scope>NUCLEOTIDE SEQUENCE</scope>
    <source>
        <strain evidence="2">ChiGjej4B4-7305</strain>
    </source>
</reference>
<keyword evidence="2" id="KW-0223">Dioxygenase</keyword>
<keyword evidence="1" id="KW-0472">Membrane</keyword>
<feature type="transmembrane region" description="Helical" evidence="1">
    <location>
        <begin position="12"/>
        <end position="33"/>
    </location>
</feature>
<dbReference type="EMBL" id="DXBY01000201">
    <property type="protein sequence ID" value="HIZ36444.1"/>
    <property type="molecule type" value="Genomic_DNA"/>
</dbReference>
<protein>
    <submittedName>
        <fullName evidence="2">Aromatic ring-opening dioxygenase LigA</fullName>
    </submittedName>
</protein>
<proteinExistence type="predicted"/>
<dbReference type="Proteomes" id="UP000824037">
    <property type="component" value="Unassembled WGS sequence"/>
</dbReference>
<dbReference type="AlphaFoldDB" id="A0A9D2J5I5"/>
<name>A0A9D2J5I5_9MICO</name>
<comment type="caution">
    <text evidence="2">The sequence shown here is derived from an EMBL/GenBank/DDBJ whole genome shotgun (WGS) entry which is preliminary data.</text>
</comment>
<organism evidence="2 3">
    <name type="scientific">Candidatus Ruania gallistercoris</name>
    <dbReference type="NCBI Taxonomy" id="2838746"/>
    <lineage>
        <taxon>Bacteria</taxon>
        <taxon>Bacillati</taxon>
        <taxon>Actinomycetota</taxon>
        <taxon>Actinomycetes</taxon>
        <taxon>Micrococcales</taxon>
        <taxon>Ruaniaceae</taxon>
        <taxon>Ruania</taxon>
    </lineage>
</organism>
<sequence>MATTARSDRFIKGVGIASFVVGLVLLLAGVGTWTMVASQLADEQITVAEDARWFAGDQVRGPLTAYSQADIINTHALAATEGRTYAELGEAMSEVEPGSEEHAELQAQRTTVMNASFLRASLFTSVLAFGVSVMVMGLGVILALTGLAIRRLALASWAARTAAAEDRAPAVA</sequence>
<keyword evidence="1" id="KW-0812">Transmembrane</keyword>
<accession>A0A9D2J5I5</accession>
<gene>
    <name evidence="2" type="ORF">H9815_11750</name>
</gene>
<evidence type="ECO:0000256" key="1">
    <source>
        <dbReference type="SAM" id="Phobius"/>
    </source>
</evidence>
<dbReference type="GO" id="GO:0051213">
    <property type="term" value="F:dioxygenase activity"/>
    <property type="evidence" value="ECO:0007669"/>
    <property type="project" value="UniProtKB-KW"/>
</dbReference>
<evidence type="ECO:0000313" key="2">
    <source>
        <dbReference type="EMBL" id="HIZ36444.1"/>
    </source>
</evidence>
<feature type="transmembrane region" description="Helical" evidence="1">
    <location>
        <begin position="122"/>
        <end position="149"/>
    </location>
</feature>
<reference evidence="2" key="2">
    <citation type="submission" date="2021-04" db="EMBL/GenBank/DDBJ databases">
        <authorList>
            <person name="Gilroy R."/>
        </authorList>
    </citation>
    <scope>NUCLEOTIDE SEQUENCE</scope>
    <source>
        <strain evidence="2">ChiGjej4B4-7305</strain>
    </source>
</reference>
<evidence type="ECO:0000313" key="3">
    <source>
        <dbReference type="Proteomes" id="UP000824037"/>
    </source>
</evidence>